<dbReference type="PANTHER" id="PTHR46943:SF1">
    <property type="entry name" value="PENTRAXIN-RELATED PROTEIN PTX3"/>
    <property type="match status" value="1"/>
</dbReference>
<dbReference type="GO" id="GO:0005576">
    <property type="term" value="C:extracellular region"/>
    <property type="evidence" value="ECO:0007669"/>
    <property type="project" value="UniProtKB-SubCell"/>
</dbReference>
<dbReference type="Proteomes" id="UP000005087">
    <property type="component" value="Chromosome"/>
</dbReference>
<dbReference type="PANTHER" id="PTHR46943">
    <property type="entry name" value="PENTRAXIN-RELATED PROTEIN PTX3"/>
    <property type="match status" value="1"/>
</dbReference>
<feature type="domain" description="LamG-like jellyroll fold" evidence="6">
    <location>
        <begin position="912"/>
        <end position="1053"/>
    </location>
</feature>
<dbReference type="NCBIfam" id="NF033679">
    <property type="entry name" value="DNRLRE_dom"/>
    <property type="match status" value="1"/>
</dbReference>
<evidence type="ECO:0000313" key="8">
    <source>
        <dbReference type="Proteomes" id="UP000005087"/>
    </source>
</evidence>
<evidence type="ECO:0000256" key="5">
    <source>
        <dbReference type="SAM" id="MobiDB-lite"/>
    </source>
</evidence>
<dbReference type="AlphaFoldDB" id="I1D6G6"/>
<dbReference type="InterPro" id="IPR013783">
    <property type="entry name" value="Ig-like_fold"/>
</dbReference>
<name>I1D6G6_9PSEU</name>
<reference evidence="7 8" key="1">
    <citation type="submission" date="2011-09" db="EMBL/GenBank/DDBJ databases">
        <authorList>
            <consortium name="US DOE Joint Genome Institute (JGI-PGF)"/>
            <person name="Lucas S."/>
            <person name="Han J."/>
            <person name="Lapidus A."/>
            <person name="Cheng J.-F."/>
            <person name="Goodwin L."/>
            <person name="Pitluck S."/>
            <person name="Peters L."/>
            <person name="Land M.L."/>
            <person name="Hauser L."/>
            <person name="Brambilla E."/>
            <person name="Klenk H.-P."/>
            <person name="Woyke T.J."/>
        </authorList>
    </citation>
    <scope>NUCLEOTIDE SEQUENCE [LARGE SCALE GENOMIC DNA]</scope>
    <source>
        <strain evidence="7 8">K62</strain>
    </source>
</reference>
<dbReference type="InterPro" id="IPR006558">
    <property type="entry name" value="LamG-like"/>
</dbReference>
<keyword evidence="4" id="KW-1015">Disulfide bond</keyword>
<keyword evidence="3" id="KW-0732">Signal</keyword>
<dbReference type="GO" id="GO:0006955">
    <property type="term" value="P:immune response"/>
    <property type="evidence" value="ECO:0007669"/>
    <property type="project" value="InterPro"/>
</dbReference>
<comment type="subcellular location">
    <subcellularLocation>
        <location evidence="1">Secreted</location>
    </subcellularLocation>
</comment>
<accession>I1D6G6</accession>
<dbReference type="Gene3D" id="2.60.120.200">
    <property type="match status" value="2"/>
</dbReference>
<reference evidence="8" key="2">
    <citation type="submission" date="2012-01" db="EMBL/GenBank/DDBJ databases">
        <title>Noncontiguous Finished sequence of chromosome of Saccharomonospora glauca K62.</title>
        <authorList>
            <consortium name="US DOE Joint Genome Institute"/>
            <person name="Lucas S."/>
            <person name="Han J."/>
            <person name="Lapidus A."/>
            <person name="Cheng J.-F."/>
            <person name="Goodwin L."/>
            <person name="Pitluck S."/>
            <person name="Peters L."/>
            <person name="Mikhailova N."/>
            <person name="Held B."/>
            <person name="Detter J.C."/>
            <person name="Han C."/>
            <person name="Tapia R."/>
            <person name="Land M."/>
            <person name="Hauser L."/>
            <person name="Kyrpides N."/>
            <person name="Ivanova N."/>
            <person name="Pagani I."/>
            <person name="Brambilla E.-M."/>
            <person name="Klenk H.-P."/>
            <person name="Woyke T."/>
        </authorList>
    </citation>
    <scope>NUCLEOTIDE SEQUENCE [LARGE SCALE GENOMIC DNA]</scope>
    <source>
        <strain evidence="8">K62</strain>
    </source>
</reference>
<dbReference type="Pfam" id="PF13385">
    <property type="entry name" value="Laminin_G_3"/>
    <property type="match status" value="2"/>
</dbReference>
<dbReference type="Gene3D" id="2.60.40.10">
    <property type="entry name" value="Immunoglobulins"/>
    <property type="match status" value="1"/>
</dbReference>
<feature type="region of interest" description="Disordered" evidence="5">
    <location>
        <begin position="194"/>
        <end position="220"/>
    </location>
</feature>
<evidence type="ECO:0000256" key="1">
    <source>
        <dbReference type="ARBA" id="ARBA00004613"/>
    </source>
</evidence>
<dbReference type="GO" id="GO:0005975">
    <property type="term" value="P:carbohydrate metabolic process"/>
    <property type="evidence" value="ECO:0007669"/>
    <property type="project" value="UniProtKB-ARBA"/>
</dbReference>
<evidence type="ECO:0000256" key="2">
    <source>
        <dbReference type="ARBA" id="ARBA00022525"/>
    </source>
</evidence>
<dbReference type="InterPro" id="IPR042837">
    <property type="entry name" value="PTX3"/>
</dbReference>
<keyword evidence="2" id="KW-0964">Secreted</keyword>
<feature type="domain" description="LamG-like jellyroll fold" evidence="6">
    <location>
        <begin position="699"/>
        <end position="839"/>
    </location>
</feature>
<evidence type="ECO:0000313" key="7">
    <source>
        <dbReference type="EMBL" id="EIF00541.1"/>
    </source>
</evidence>
<evidence type="ECO:0000259" key="6">
    <source>
        <dbReference type="SMART" id="SM00560"/>
    </source>
</evidence>
<dbReference type="STRING" id="928724.SacglDRAFT_03693"/>
<dbReference type="InterPro" id="IPR055372">
    <property type="entry name" value="CBM96"/>
</dbReference>
<dbReference type="eggNOG" id="COG3209">
    <property type="taxonomic scope" value="Bacteria"/>
</dbReference>
<evidence type="ECO:0000256" key="3">
    <source>
        <dbReference type="ARBA" id="ARBA00022729"/>
    </source>
</evidence>
<dbReference type="HOGENOM" id="CLU_003050_0_0_11"/>
<dbReference type="eggNOG" id="COG3534">
    <property type="taxonomic scope" value="Bacteria"/>
</dbReference>
<keyword evidence="8" id="KW-1185">Reference proteome</keyword>
<dbReference type="InterPro" id="IPR013320">
    <property type="entry name" value="ConA-like_dom_sf"/>
</dbReference>
<proteinExistence type="predicted"/>
<dbReference type="SUPFAM" id="SSF49899">
    <property type="entry name" value="Concanavalin A-like lectins/glucanases"/>
    <property type="match status" value="2"/>
</dbReference>
<dbReference type="Pfam" id="PF24517">
    <property type="entry name" value="CBM96"/>
    <property type="match status" value="1"/>
</dbReference>
<evidence type="ECO:0000256" key="4">
    <source>
        <dbReference type="ARBA" id="ARBA00023157"/>
    </source>
</evidence>
<sequence length="1061" mass="115698">MSATARAQAEGKPVRVEEETTETVEVLANPDGTFTWRQSLTPQRVKRDGKWRSIDTTWERGDDGVVRTVATPVALTLSPGGSTEPLVVASKDGYEVGLKWRGELPEPILDGPVATYPDVLPDVDLVVTANPEGFGQVLKIKTREAAEHPELEEITYGSHVRNVTVSGDADGLEARDAEGRVKFVGDASRMWDSSGTNASGEVVAPPASAEQATMSADVSGDEITVRPDRAFLTDPDTRYPVFVDPSYNWAGRTNHHVVVQSGYPEERNYDKRTGDLNDLKVGNAGDASGISRSYVELDLSGVKGKRINEATLRTRVRHSHGCSGGGTELWLTESISRSTTWNDQPSWNSKLADFNVHNNVQYCPSQGGVDIKLTNTVKGAVANGRSELTFMLKAVDTSRASWRRFDLDPVLEVEYNSYPNKPTEMSMQGGLVECATSPERPAVPTKTPRLRARVSDPDRGMLEAGFRLLVGVGSEATWDGDEIVTGNVPSGSFAEVTVKDGMITEDGLYTWRLRSTDGQLTSWSDDCEFEVDTVAPDTPTVTSEDYPYDTPAGGLGQTGDFLLAVEDGTDVDHFLYSFTEDQTDDPQTRVPAQDGQAWIRWTPTLDGPQTLFVRSVDRAGNRSEIYRYKVFVRAHDPLTSGLTGHWKLDGDLADESAQGRTLSAEGAPVLDAPGYENSAALLDGATDWLWEPTGVDTAESFSVAAWVKPSTAEGNRTIVSQDGEHVSGFQLQSTSNGEWAFAMFGEDAVGGGDVHSRVRSSQRVEPEVWTHVAGVYDAAAQQLRLYVDGRPAGVRAHSGAWTASGPLAIGRALWSDNHVDHFSGSIDEVRVYDRVLTNSEVALLAQQAVLRAHYAMEEGSGTTTRDEVTGQEAVFHGAASWEVGEFTSVRLSYDQTDWQYLSAPRPDIRTDKSYTVAAWVKADDLTRQEAAVSMGDAEYTPFSLGYRIDTGRWSMAVTCPESKGCERGGGVASSVERPRADEWVHLTGVYDAQKREVRLYINGRFAGKATDVHSWNNSGELLIGRTVWTGLPADPWYGAVDEVRVFAGVPSDGEIFQLSFR</sequence>
<protein>
    <recommendedName>
        <fullName evidence="6">LamG-like jellyroll fold domain-containing protein</fullName>
    </recommendedName>
</protein>
<gene>
    <name evidence="7" type="ORF">SacglDRAFT_03693</name>
</gene>
<dbReference type="SMART" id="SM00560">
    <property type="entry name" value="LamGL"/>
    <property type="match status" value="2"/>
</dbReference>
<organism evidence="7 8">
    <name type="scientific">Saccharomonospora glauca K62</name>
    <dbReference type="NCBI Taxonomy" id="928724"/>
    <lineage>
        <taxon>Bacteria</taxon>
        <taxon>Bacillati</taxon>
        <taxon>Actinomycetota</taxon>
        <taxon>Actinomycetes</taxon>
        <taxon>Pseudonocardiales</taxon>
        <taxon>Pseudonocardiaceae</taxon>
        <taxon>Saccharomonospora</taxon>
    </lineage>
</organism>
<dbReference type="EMBL" id="CM001484">
    <property type="protein sequence ID" value="EIF00541.1"/>
    <property type="molecule type" value="Genomic_DNA"/>
</dbReference>